<dbReference type="InterPro" id="IPR016181">
    <property type="entry name" value="Acyl_CoA_acyltransferase"/>
</dbReference>
<dbReference type="PROSITE" id="PS51186">
    <property type="entry name" value="GNAT"/>
    <property type="match status" value="1"/>
</dbReference>
<gene>
    <name evidence="2" type="ORF">CRDW_34590</name>
</gene>
<keyword evidence="3" id="KW-1185">Reference proteome</keyword>
<accession>A0ABM8KAL0</accession>
<evidence type="ECO:0000313" key="2">
    <source>
        <dbReference type="EMBL" id="BEV06085.1"/>
    </source>
</evidence>
<dbReference type="Gene3D" id="3.40.630.30">
    <property type="match status" value="1"/>
</dbReference>
<organism evidence="2 3">
    <name type="scientific">Chryseobacterium gambrini</name>
    <dbReference type="NCBI Taxonomy" id="373672"/>
    <lineage>
        <taxon>Bacteria</taxon>
        <taxon>Pseudomonadati</taxon>
        <taxon>Bacteroidota</taxon>
        <taxon>Flavobacteriia</taxon>
        <taxon>Flavobacteriales</taxon>
        <taxon>Weeksellaceae</taxon>
        <taxon>Chryseobacterium group</taxon>
        <taxon>Chryseobacterium</taxon>
    </lineage>
</organism>
<dbReference type="SUPFAM" id="SSF55729">
    <property type="entry name" value="Acyl-CoA N-acyltransferases (Nat)"/>
    <property type="match status" value="1"/>
</dbReference>
<reference evidence="2 3" key="1">
    <citation type="journal article" date="2020" name="Microbes Environ.">
        <title>Synthetic bacterial community of duckweed: a simple and stable system to study plant-microbe interactions.</title>
        <authorList>
            <person name="Ishizawa H."/>
            <person name="Tada M."/>
            <person name="Kuroda M."/>
            <person name="Inoue D."/>
            <person name="Futamata H."/>
            <person name="Ike M."/>
        </authorList>
    </citation>
    <scope>NUCLEOTIDE SEQUENCE [LARGE SCALE GENOMIC DNA]</scope>
    <source>
        <strain evidence="2 3">DW100</strain>
    </source>
</reference>
<protein>
    <submittedName>
        <fullName evidence="2">GNAT family N-acetyltransferase</fullName>
    </submittedName>
</protein>
<feature type="domain" description="N-acetyltransferase" evidence="1">
    <location>
        <begin position="2"/>
        <end position="158"/>
    </location>
</feature>
<sequence length="162" mass="18484">MVKLKFYEPKDFPGVSYILDELQSQYTATAEQALQKIEERSDTLAFPITILENHHPAGFFVLDFGNDKLDLTDNQNSTLLRSLSINPESQGKGIGKAAMILLDEFVREHFKDCSEIVLAVNQNNSSAYELYLKVGYKFDGKTRMGRSGIQYLMYKKIVKQNF</sequence>
<name>A0ABM8KAL0_9FLAO</name>
<evidence type="ECO:0000259" key="1">
    <source>
        <dbReference type="PROSITE" id="PS51186"/>
    </source>
</evidence>
<dbReference type="InterPro" id="IPR000182">
    <property type="entry name" value="GNAT_dom"/>
</dbReference>
<proteinExistence type="predicted"/>
<dbReference type="RefSeq" id="WP_338613451.1">
    <property type="nucleotide sequence ID" value="NZ_AP029022.1"/>
</dbReference>
<dbReference type="EMBL" id="AP029022">
    <property type="protein sequence ID" value="BEV06085.1"/>
    <property type="molecule type" value="Genomic_DNA"/>
</dbReference>
<evidence type="ECO:0000313" key="3">
    <source>
        <dbReference type="Proteomes" id="UP001380186"/>
    </source>
</evidence>
<dbReference type="Proteomes" id="UP001380186">
    <property type="component" value="Chromosome"/>
</dbReference>
<dbReference type="Pfam" id="PF00583">
    <property type="entry name" value="Acetyltransf_1"/>
    <property type="match status" value="1"/>
</dbReference>
<dbReference type="CDD" id="cd04301">
    <property type="entry name" value="NAT_SF"/>
    <property type="match status" value="1"/>
</dbReference>